<evidence type="ECO:0000313" key="3">
    <source>
        <dbReference type="Proteomes" id="UP000834106"/>
    </source>
</evidence>
<dbReference type="EMBL" id="OU503053">
    <property type="protein sequence ID" value="CAI9781312.1"/>
    <property type="molecule type" value="Genomic_DNA"/>
</dbReference>
<feature type="region of interest" description="Disordered" evidence="1">
    <location>
        <begin position="1"/>
        <end position="71"/>
    </location>
</feature>
<evidence type="ECO:0000256" key="1">
    <source>
        <dbReference type="SAM" id="MobiDB-lite"/>
    </source>
</evidence>
<gene>
    <name evidence="2" type="ORF">FPE_LOCUS28742</name>
</gene>
<dbReference type="Gene3D" id="3.30.200.20">
    <property type="entry name" value="Phosphorylase Kinase, domain 1"/>
    <property type="match status" value="1"/>
</dbReference>
<name>A0AAD2AA61_9LAMI</name>
<reference evidence="2" key="1">
    <citation type="submission" date="2023-05" db="EMBL/GenBank/DDBJ databases">
        <authorList>
            <person name="Huff M."/>
        </authorList>
    </citation>
    <scope>NUCLEOTIDE SEQUENCE</scope>
</reference>
<sequence>MGNCCPQGAADDSPTGDNEVGKAESKSKHHENASMGNAIAPTNTTPPSASPNHSTKPLKPTPIGPVLGQPMEDVCSTYTIGKELGRGQFGVTHLCTNRKRESNLHAKRINLINEH</sequence>
<accession>A0AAD2AA61</accession>
<feature type="compositionally biased region" description="Basic and acidic residues" evidence="1">
    <location>
        <begin position="19"/>
        <end position="32"/>
    </location>
</feature>
<evidence type="ECO:0000313" key="2">
    <source>
        <dbReference type="EMBL" id="CAI9781312.1"/>
    </source>
</evidence>
<protein>
    <submittedName>
        <fullName evidence="2">Uncharacterized protein</fullName>
    </submittedName>
</protein>
<proteinExistence type="predicted"/>
<dbReference type="Proteomes" id="UP000834106">
    <property type="component" value="Chromosome 18"/>
</dbReference>
<organism evidence="2 3">
    <name type="scientific">Fraxinus pennsylvanica</name>
    <dbReference type="NCBI Taxonomy" id="56036"/>
    <lineage>
        <taxon>Eukaryota</taxon>
        <taxon>Viridiplantae</taxon>
        <taxon>Streptophyta</taxon>
        <taxon>Embryophyta</taxon>
        <taxon>Tracheophyta</taxon>
        <taxon>Spermatophyta</taxon>
        <taxon>Magnoliopsida</taxon>
        <taxon>eudicotyledons</taxon>
        <taxon>Gunneridae</taxon>
        <taxon>Pentapetalae</taxon>
        <taxon>asterids</taxon>
        <taxon>lamiids</taxon>
        <taxon>Lamiales</taxon>
        <taxon>Oleaceae</taxon>
        <taxon>Oleeae</taxon>
        <taxon>Fraxinus</taxon>
    </lineage>
</organism>
<keyword evidence="3" id="KW-1185">Reference proteome</keyword>
<dbReference type="AlphaFoldDB" id="A0AAD2AA61"/>
<feature type="compositionally biased region" description="Low complexity" evidence="1">
    <location>
        <begin position="37"/>
        <end position="55"/>
    </location>
</feature>